<reference evidence="1" key="2">
    <citation type="journal article" date="2024" name="Plant">
        <title>Genomic evolution and insights into agronomic trait innovations of Sesamum species.</title>
        <authorList>
            <person name="Miao H."/>
            <person name="Wang L."/>
            <person name="Qu L."/>
            <person name="Liu H."/>
            <person name="Sun Y."/>
            <person name="Le M."/>
            <person name="Wang Q."/>
            <person name="Wei S."/>
            <person name="Zheng Y."/>
            <person name="Lin W."/>
            <person name="Duan Y."/>
            <person name="Cao H."/>
            <person name="Xiong S."/>
            <person name="Wang X."/>
            <person name="Wei L."/>
            <person name="Li C."/>
            <person name="Ma Q."/>
            <person name="Ju M."/>
            <person name="Zhao R."/>
            <person name="Li G."/>
            <person name="Mu C."/>
            <person name="Tian Q."/>
            <person name="Mei H."/>
            <person name="Zhang T."/>
            <person name="Gao T."/>
            <person name="Zhang H."/>
        </authorList>
    </citation>
    <scope>NUCLEOTIDE SEQUENCE</scope>
    <source>
        <strain evidence="1">G02</strain>
    </source>
</reference>
<name>A0AAW2RFT4_SESRA</name>
<proteinExistence type="predicted"/>
<feature type="non-terminal residue" evidence="1">
    <location>
        <position position="64"/>
    </location>
</feature>
<organism evidence="1">
    <name type="scientific">Sesamum radiatum</name>
    <name type="common">Black benniseed</name>
    <dbReference type="NCBI Taxonomy" id="300843"/>
    <lineage>
        <taxon>Eukaryota</taxon>
        <taxon>Viridiplantae</taxon>
        <taxon>Streptophyta</taxon>
        <taxon>Embryophyta</taxon>
        <taxon>Tracheophyta</taxon>
        <taxon>Spermatophyta</taxon>
        <taxon>Magnoliopsida</taxon>
        <taxon>eudicotyledons</taxon>
        <taxon>Gunneridae</taxon>
        <taxon>Pentapetalae</taxon>
        <taxon>asterids</taxon>
        <taxon>lamiids</taxon>
        <taxon>Lamiales</taxon>
        <taxon>Pedaliaceae</taxon>
        <taxon>Sesamum</taxon>
    </lineage>
</organism>
<gene>
    <name evidence="1" type="ORF">Sradi_3196100</name>
</gene>
<protein>
    <submittedName>
        <fullName evidence="1">Uncharacterized protein</fullName>
    </submittedName>
</protein>
<evidence type="ECO:0000313" key="1">
    <source>
        <dbReference type="EMBL" id="KAL0378906.1"/>
    </source>
</evidence>
<dbReference type="AlphaFoldDB" id="A0AAW2RFT4"/>
<sequence length="64" mass="7379">MHWGLCYILQGILRKLFEELATQAHDMELSMIASGVEGPPIQELRRAKEKQEIKKGRKPFSKDP</sequence>
<accession>A0AAW2RFT4</accession>
<reference evidence="1" key="1">
    <citation type="submission" date="2020-06" db="EMBL/GenBank/DDBJ databases">
        <authorList>
            <person name="Li T."/>
            <person name="Hu X."/>
            <person name="Zhang T."/>
            <person name="Song X."/>
            <person name="Zhang H."/>
            <person name="Dai N."/>
            <person name="Sheng W."/>
            <person name="Hou X."/>
            <person name="Wei L."/>
        </authorList>
    </citation>
    <scope>NUCLEOTIDE SEQUENCE</scope>
    <source>
        <strain evidence="1">G02</strain>
        <tissue evidence="1">Leaf</tissue>
    </source>
</reference>
<dbReference type="EMBL" id="JACGWJ010000013">
    <property type="protein sequence ID" value="KAL0378906.1"/>
    <property type="molecule type" value="Genomic_DNA"/>
</dbReference>
<comment type="caution">
    <text evidence="1">The sequence shown here is derived from an EMBL/GenBank/DDBJ whole genome shotgun (WGS) entry which is preliminary data.</text>
</comment>